<feature type="region of interest" description="Disordered" evidence="3">
    <location>
        <begin position="343"/>
        <end position="370"/>
    </location>
</feature>
<dbReference type="GeneTree" id="ENSGT00940000158812"/>
<dbReference type="Pfam" id="PF00787">
    <property type="entry name" value="PX"/>
    <property type="match status" value="1"/>
</dbReference>
<feature type="domain" description="SH3" evidence="4">
    <location>
        <begin position="162"/>
        <end position="224"/>
    </location>
</feature>
<dbReference type="STRING" id="7994.ENSAMXP00000029518"/>
<dbReference type="CDD" id="cd12024">
    <property type="entry name" value="SH3_NoxO1_2"/>
    <property type="match status" value="1"/>
</dbReference>
<dbReference type="GO" id="GO:0042554">
    <property type="term" value="P:superoxide anion generation"/>
    <property type="evidence" value="ECO:0007669"/>
    <property type="project" value="TreeGrafter"/>
</dbReference>
<protein>
    <submittedName>
        <fullName evidence="6">NADPH oxidase organizer 1b</fullName>
    </submittedName>
</protein>
<dbReference type="GO" id="GO:0005737">
    <property type="term" value="C:cytoplasm"/>
    <property type="evidence" value="ECO:0007669"/>
    <property type="project" value="TreeGrafter"/>
</dbReference>
<dbReference type="InterPro" id="IPR036871">
    <property type="entry name" value="PX_dom_sf"/>
</dbReference>
<dbReference type="SMART" id="SM00312">
    <property type="entry name" value="PX"/>
    <property type="match status" value="1"/>
</dbReference>
<dbReference type="PROSITE" id="PS50002">
    <property type="entry name" value="SH3"/>
    <property type="match status" value="2"/>
</dbReference>
<dbReference type="GO" id="GO:0016176">
    <property type="term" value="F:superoxide-generating NADPH oxidase activator activity"/>
    <property type="evidence" value="ECO:0007669"/>
    <property type="project" value="TreeGrafter"/>
</dbReference>
<dbReference type="SUPFAM" id="SSF64268">
    <property type="entry name" value="PX domain"/>
    <property type="match status" value="1"/>
</dbReference>
<feature type="domain" description="SH3" evidence="4">
    <location>
        <begin position="236"/>
        <end position="295"/>
    </location>
</feature>
<evidence type="ECO:0000313" key="6">
    <source>
        <dbReference type="Ensembl" id="ENSAMXP00000029518.1"/>
    </source>
</evidence>
<reference evidence="7" key="1">
    <citation type="submission" date="2013-03" db="EMBL/GenBank/DDBJ databases">
        <authorList>
            <person name="Jeffery W."/>
            <person name="Warren W."/>
            <person name="Wilson R.K."/>
        </authorList>
    </citation>
    <scope>NUCLEOTIDE SEQUENCE</scope>
    <source>
        <strain evidence="7">female</strain>
    </source>
</reference>
<dbReference type="InterPro" id="IPR051228">
    <property type="entry name" value="NADPH_Oxidase/PX-Domain"/>
</dbReference>
<feature type="compositionally biased region" description="Basic and acidic residues" evidence="3">
    <location>
        <begin position="468"/>
        <end position="483"/>
    </location>
</feature>
<reference evidence="6" key="4">
    <citation type="submission" date="2025-09" db="UniProtKB">
        <authorList>
            <consortium name="Ensembl"/>
        </authorList>
    </citation>
    <scope>IDENTIFICATION</scope>
</reference>
<dbReference type="InterPro" id="IPR001452">
    <property type="entry name" value="SH3_domain"/>
</dbReference>
<feature type="compositionally biased region" description="Basic and acidic residues" evidence="3">
    <location>
        <begin position="398"/>
        <end position="408"/>
    </location>
</feature>
<dbReference type="SUPFAM" id="SSF50044">
    <property type="entry name" value="SH3-domain"/>
    <property type="match status" value="2"/>
</dbReference>
<dbReference type="FunFam" id="2.30.30.40:FF:000219">
    <property type="entry name" value="NADPH oxidase organizer 1"/>
    <property type="match status" value="1"/>
</dbReference>
<evidence type="ECO:0000259" key="5">
    <source>
        <dbReference type="PROSITE" id="PS50195"/>
    </source>
</evidence>
<dbReference type="Proteomes" id="UP000018467">
    <property type="component" value="Unassembled WGS sequence"/>
</dbReference>
<feature type="region of interest" description="Disordered" evidence="3">
    <location>
        <begin position="397"/>
        <end position="483"/>
    </location>
</feature>
<dbReference type="Ensembl" id="ENSAMXT00000045538.1">
    <property type="protein sequence ID" value="ENSAMXP00000029518.1"/>
    <property type="gene ID" value="ENSAMXG00000032918.1"/>
</dbReference>
<evidence type="ECO:0000313" key="7">
    <source>
        <dbReference type="Proteomes" id="UP000018467"/>
    </source>
</evidence>
<dbReference type="PANTHER" id="PTHR15706">
    <property type="entry name" value="SH3 MULTIPLE DOMAIN"/>
    <property type="match status" value="1"/>
</dbReference>
<dbReference type="AlphaFoldDB" id="A0A3B1IHR0"/>
<name>A0A3B1IHR0_ASTMX</name>
<dbReference type="Pfam" id="PF00018">
    <property type="entry name" value="SH3_1"/>
    <property type="match status" value="1"/>
</dbReference>
<keyword evidence="7" id="KW-1185">Reference proteome</keyword>
<reference evidence="7" key="2">
    <citation type="journal article" date="2014" name="Nat. Commun.">
        <title>The cavefish genome reveals candidate genes for eye loss.</title>
        <authorList>
            <person name="McGaugh S.E."/>
            <person name="Gross J.B."/>
            <person name="Aken B."/>
            <person name="Blin M."/>
            <person name="Borowsky R."/>
            <person name="Chalopin D."/>
            <person name="Hinaux H."/>
            <person name="Jeffery W.R."/>
            <person name="Keene A."/>
            <person name="Ma L."/>
            <person name="Minx P."/>
            <person name="Murphy D."/>
            <person name="O'Quin K.E."/>
            <person name="Retaux S."/>
            <person name="Rohner N."/>
            <person name="Searle S.M."/>
            <person name="Stahl B.A."/>
            <person name="Tabin C."/>
            <person name="Volff J.N."/>
            <person name="Yoshizawa M."/>
            <person name="Warren W.C."/>
        </authorList>
    </citation>
    <scope>NUCLEOTIDE SEQUENCE [LARGE SCALE GENOMIC DNA]</scope>
    <source>
        <strain evidence="7">female</strain>
    </source>
</reference>
<evidence type="ECO:0000256" key="3">
    <source>
        <dbReference type="SAM" id="MobiDB-lite"/>
    </source>
</evidence>
<keyword evidence="1 2" id="KW-0728">SH3 domain</keyword>
<dbReference type="InParanoid" id="A0A3B1IHR0"/>
<accession>A0A3B1IHR0</accession>
<dbReference type="PROSITE" id="PS50195">
    <property type="entry name" value="PX"/>
    <property type="match status" value="1"/>
</dbReference>
<evidence type="ECO:0000256" key="1">
    <source>
        <dbReference type="ARBA" id="ARBA00022443"/>
    </source>
</evidence>
<sequence length="483" mass="54888">MEDSRYPINVRIIGIMYKDKSKVYMASVLWSDKTELVVYRSLQDFRKFHRHLKKNISVENPFGKKGRVLPRFAGRMMKVSLQKKTPAQAVHRVKALQKYCTELLNCDPSITQAPDLIRFFQPKEHELQPEFVQNSVMIFQSDDIPNGQTGSDFNIGHVTQPFVPKTYRCVAPYETKDTKNRPFKVAVDETLDVLIKDQAGWWLVENEDKCLAWFPAPYLELCEDDEEEDELDMAVAERSLYCAVRSYTSKTKDELSVTIGAVLEVLQKSDNGWWLARYNGKTGYIPSMYLQPYTSPTLSLQKKLYSSTLNLSTTRTLLQNISFSAQPQEHSFRLKSLHKSRSVEVLSEPPAHPSSQVQHIESDSRKSSISGISDETNFSFSSSSSLGLSFSSSSEGEETLKLAKKDPEVESGDSGLSEEQPTRPSSAEARSSSRLGPRVPPRPQTQEILTRCTTYTRKAALANQTRLFPERSRSKPKMLEEIR</sequence>
<dbReference type="InterPro" id="IPR036028">
    <property type="entry name" value="SH3-like_dom_sf"/>
</dbReference>
<dbReference type="InterPro" id="IPR001683">
    <property type="entry name" value="PX_dom"/>
</dbReference>
<dbReference type="FunCoup" id="A0A3B1IHR0">
    <property type="interactions" value="709"/>
</dbReference>
<evidence type="ECO:0000259" key="4">
    <source>
        <dbReference type="PROSITE" id="PS50002"/>
    </source>
</evidence>
<dbReference type="InterPro" id="IPR035758">
    <property type="entry name" value="NoxO1_SH3_2"/>
</dbReference>
<proteinExistence type="predicted"/>
<dbReference type="FunFam" id="2.30.30.40:FF:000233">
    <property type="entry name" value="NADPH oxidase organizer 1"/>
    <property type="match status" value="1"/>
</dbReference>
<dbReference type="SMART" id="SM00326">
    <property type="entry name" value="SH3"/>
    <property type="match status" value="2"/>
</dbReference>
<feature type="compositionally biased region" description="Polar residues" evidence="3">
    <location>
        <begin position="444"/>
        <end position="466"/>
    </location>
</feature>
<dbReference type="PANTHER" id="PTHR15706:SF10">
    <property type="entry name" value="NADPH OXIDASE ORGANIZER 1"/>
    <property type="match status" value="1"/>
</dbReference>
<feature type="domain" description="PX" evidence="5">
    <location>
        <begin position="1"/>
        <end position="127"/>
    </location>
</feature>
<organism evidence="6 7">
    <name type="scientific">Astyanax mexicanus</name>
    <name type="common">Blind cave fish</name>
    <name type="synonym">Astyanax fasciatus mexicanus</name>
    <dbReference type="NCBI Taxonomy" id="7994"/>
    <lineage>
        <taxon>Eukaryota</taxon>
        <taxon>Metazoa</taxon>
        <taxon>Chordata</taxon>
        <taxon>Craniata</taxon>
        <taxon>Vertebrata</taxon>
        <taxon>Euteleostomi</taxon>
        <taxon>Actinopterygii</taxon>
        <taxon>Neopterygii</taxon>
        <taxon>Teleostei</taxon>
        <taxon>Ostariophysi</taxon>
        <taxon>Characiformes</taxon>
        <taxon>Characoidei</taxon>
        <taxon>Acestrorhamphidae</taxon>
        <taxon>Acestrorhamphinae</taxon>
        <taxon>Astyanax</taxon>
    </lineage>
</organism>
<dbReference type="GO" id="GO:0035091">
    <property type="term" value="F:phosphatidylinositol binding"/>
    <property type="evidence" value="ECO:0007669"/>
    <property type="project" value="InterPro"/>
</dbReference>
<reference evidence="6" key="3">
    <citation type="submission" date="2025-08" db="UniProtKB">
        <authorList>
            <consortium name="Ensembl"/>
        </authorList>
    </citation>
    <scope>IDENTIFICATION</scope>
</reference>
<feature type="compositionally biased region" description="Low complexity" evidence="3">
    <location>
        <begin position="425"/>
        <end position="434"/>
    </location>
</feature>
<dbReference type="Gene3D" id="3.30.1520.10">
    <property type="entry name" value="Phox-like domain"/>
    <property type="match status" value="1"/>
</dbReference>
<dbReference type="Gene3D" id="2.30.30.40">
    <property type="entry name" value="SH3 Domains"/>
    <property type="match status" value="2"/>
</dbReference>
<evidence type="ECO:0000256" key="2">
    <source>
        <dbReference type="PROSITE-ProRule" id="PRU00192"/>
    </source>
</evidence>